<evidence type="ECO:0000313" key="3">
    <source>
        <dbReference type="Proteomes" id="UP000054107"/>
    </source>
</evidence>
<protein>
    <submittedName>
        <fullName evidence="2">Uncharacterized protein</fullName>
    </submittedName>
</protein>
<dbReference type="AlphaFoldDB" id="A0A0B7NRF4"/>
<accession>A0A0B7NRF4</accession>
<evidence type="ECO:0000313" key="2">
    <source>
        <dbReference type="EMBL" id="CEP18085.1"/>
    </source>
</evidence>
<name>A0A0B7NRF4_9FUNG</name>
<gene>
    <name evidence="2" type="primary">PARPA_12385.1 scaffold 44939</name>
</gene>
<keyword evidence="3" id="KW-1185">Reference proteome</keyword>
<feature type="region of interest" description="Disordered" evidence="1">
    <location>
        <begin position="235"/>
        <end position="258"/>
    </location>
</feature>
<dbReference type="EMBL" id="LN733737">
    <property type="protein sequence ID" value="CEP18085.1"/>
    <property type="molecule type" value="Genomic_DNA"/>
</dbReference>
<sequence length="258" mass="29767">MIEALKQEVLDSADRTLWILKVMKLFYGSLDPSNFANKDSYLYFILAPILKPLLLQDTRNRFVFGESNLKAKAVEINRYLDDDERGFAGPKIDAILIDKKYNMEIMTIEVSGPPNKINHTHFLEDRNKTAKNLKAMFKHIVSKLEDPSIISVRKLKLRGIQFYNNQAYIYSLSRPCDSYVFSLDMVFPVLGQSSILHQSIPTFVKQFSAIPWLIHETHAILDDIFTFDKSQEILEEVNDDPSPHVSPRKKQKAKNSEE</sequence>
<reference evidence="2 3" key="1">
    <citation type="submission" date="2014-09" db="EMBL/GenBank/DDBJ databases">
        <authorList>
            <person name="Ellenberger Sabrina"/>
        </authorList>
    </citation>
    <scope>NUCLEOTIDE SEQUENCE [LARGE SCALE GENOMIC DNA]</scope>
    <source>
        <strain evidence="2 3">CBS 412.66</strain>
    </source>
</reference>
<organism evidence="2 3">
    <name type="scientific">Parasitella parasitica</name>
    <dbReference type="NCBI Taxonomy" id="35722"/>
    <lineage>
        <taxon>Eukaryota</taxon>
        <taxon>Fungi</taxon>
        <taxon>Fungi incertae sedis</taxon>
        <taxon>Mucoromycota</taxon>
        <taxon>Mucoromycotina</taxon>
        <taxon>Mucoromycetes</taxon>
        <taxon>Mucorales</taxon>
        <taxon>Mucorineae</taxon>
        <taxon>Mucoraceae</taxon>
        <taxon>Parasitella</taxon>
    </lineage>
</organism>
<feature type="compositionally biased region" description="Basic residues" evidence="1">
    <location>
        <begin position="246"/>
        <end position="258"/>
    </location>
</feature>
<dbReference type="OrthoDB" id="2443197at2759"/>
<dbReference type="Proteomes" id="UP000054107">
    <property type="component" value="Unassembled WGS sequence"/>
</dbReference>
<proteinExistence type="predicted"/>
<evidence type="ECO:0000256" key="1">
    <source>
        <dbReference type="SAM" id="MobiDB-lite"/>
    </source>
</evidence>